<gene>
    <name evidence="2" type="ORF">B1A_18385</name>
</gene>
<dbReference type="GO" id="GO:0006094">
    <property type="term" value="P:gluconeogenesis"/>
    <property type="evidence" value="ECO:0007669"/>
    <property type="project" value="TreeGrafter"/>
</dbReference>
<evidence type="ECO:0000313" key="2">
    <source>
        <dbReference type="EMBL" id="EQD35251.1"/>
    </source>
</evidence>
<name>T0YIN5_9ZZZZ</name>
<dbReference type="AlphaFoldDB" id="T0YIN5"/>
<reference evidence="2" key="2">
    <citation type="journal article" date="2014" name="ISME J.">
        <title>Microbial stratification in low pH oxic and suboxic macroscopic growths along an acid mine drainage.</title>
        <authorList>
            <person name="Mendez-Garcia C."/>
            <person name="Mesa V."/>
            <person name="Sprenger R.R."/>
            <person name="Richter M."/>
            <person name="Diez M.S."/>
            <person name="Solano J."/>
            <person name="Bargiela R."/>
            <person name="Golyshina O.V."/>
            <person name="Manteca A."/>
            <person name="Ramos J.L."/>
            <person name="Gallego J.R."/>
            <person name="Llorente I."/>
            <person name="Martins Dos Santos V.A."/>
            <person name="Jensen O.N."/>
            <person name="Pelaez A.I."/>
            <person name="Sanchez J."/>
            <person name="Ferrer M."/>
        </authorList>
    </citation>
    <scope>NUCLEOTIDE SEQUENCE</scope>
</reference>
<comment type="caution">
    <text evidence="2">The sequence shown here is derived from an EMBL/GenBank/DDBJ whole genome shotgun (WGS) entry which is preliminary data.</text>
</comment>
<accession>T0YIN5</accession>
<feature type="region of interest" description="Disordered" evidence="1">
    <location>
        <begin position="117"/>
        <end position="147"/>
    </location>
</feature>
<keyword evidence="2" id="KW-0670">Pyruvate</keyword>
<feature type="non-terminal residue" evidence="2">
    <location>
        <position position="215"/>
    </location>
</feature>
<dbReference type="Gene3D" id="3.20.20.70">
    <property type="entry name" value="Aldolase class I"/>
    <property type="match status" value="1"/>
</dbReference>
<dbReference type="GO" id="GO:0005737">
    <property type="term" value="C:cytoplasm"/>
    <property type="evidence" value="ECO:0007669"/>
    <property type="project" value="TreeGrafter"/>
</dbReference>
<dbReference type="EMBL" id="AUZX01013563">
    <property type="protein sequence ID" value="EQD35251.1"/>
    <property type="molecule type" value="Genomic_DNA"/>
</dbReference>
<organism evidence="2">
    <name type="scientific">mine drainage metagenome</name>
    <dbReference type="NCBI Taxonomy" id="410659"/>
    <lineage>
        <taxon>unclassified sequences</taxon>
        <taxon>metagenomes</taxon>
        <taxon>ecological metagenomes</taxon>
    </lineage>
</organism>
<reference evidence="2" key="1">
    <citation type="submission" date="2013-08" db="EMBL/GenBank/DDBJ databases">
        <authorList>
            <person name="Mendez C."/>
            <person name="Richter M."/>
            <person name="Ferrer M."/>
            <person name="Sanchez J."/>
        </authorList>
    </citation>
    <scope>NUCLEOTIDE SEQUENCE</scope>
</reference>
<proteinExistence type="predicted"/>
<sequence>QWSGGPGRVRRGDLRVALSNLGEDPFDRLRAVRAATSLPLHGLIRGQALVGNRPLPDDVMDRFVATVAGLGLDVFRCFDPLNDVRNLARVVEAVRAAGKVAEAALVYTESPVHSNDGFVRRGGGSGWDGIPEPQSLRPRGHAGRRQCEVDRLRTGGADRPAGQRPLRHDHGPGCLCLPGRRRGRGQFAGCLSLAVGGGGPLCRAPRGCWPRCAEP</sequence>
<protein>
    <submittedName>
        <fullName evidence="2">Pyruvate carboxylase subunit B</fullName>
    </submittedName>
</protein>
<dbReference type="GO" id="GO:0004736">
    <property type="term" value="F:pyruvate carboxylase activity"/>
    <property type="evidence" value="ECO:0007669"/>
    <property type="project" value="TreeGrafter"/>
</dbReference>
<dbReference type="SUPFAM" id="SSF51569">
    <property type="entry name" value="Aldolase"/>
    <property type="match status" value="1"/>
</dbReference>
<evidence type="ECO:0000256" key="1">
    <source>
        <dbReference type="SAM" id="MobiDB-lite"/>
    </source>
</evidence>
<dbReference type="InterPro" id="IPR055268">
    <property type="entry name" value="PCB-like"/>
</dbReference>
<dbReference type="PANTHER" id="PTHR43778:SF2">
    <property type="entry name" value="PYRUVATE CARBOXYLASE, MITOCHONDRIAL"/>
    <property type="match status" value="1"/>
</dbReference>
<feature type="non-terminal residue" evidence="2">
    <location>
        <position position="1"/>
    </location>
</feature>
<dbReference type="InterPro" id="IPR013785">
    <property type="entry name" value="Aldolase_TIM"/>
</dbReference>
<dbReference type="PANTHER" id="PTHR43778">
    <property type="entry name" value="PYRUVATE CARBOXYLASE"/>
    <property type="match status" value="1"/>
</dbReference>